<dbReference type="InterPro" id="IPR002744">
    <property type="entry name" value="MIP18-like"/>
</dbReference>
<dbReference type="InterPro" id="IPR034904">
    <property type="entry name" value="FSCA_dom_sf"/>
</dbReference>
<dbReference type="Pfam" id="PF01883">
    <property type="entry name" value="FeS_assembly_P"/>
    <property type="match status" value="1"/>
</dbReference>
<dbReference type="RefSeq" id="WP_373320779.1">
    <property type="nucleotide sequence ID" value="NZ_BONY01000081.1"/>
</dbReference>
<dbReference type="PANTHER" id="PTHR42831">
    <property type="entry name" value="FE-S PROTEIN MATURATION AUXILIARY FACTOR YITW"/>
    <property type="match status" value="1"/>
</dbReference>
<gene>
    <name evidence="3" type="primary">paaD</name>
    <name evidence="3" type="ORF">Rhe02_80600</name>
</gene>
<dbReference type="NCBIfam" id="TIGR02159">
    <property type="entry name" value="PA_CoA_Oxy4"/>
    <property type="match status" value="1"/>
</dbReference>
<name>A0A8J3QFJ3_9ACTN</name>
<proteinExistence type="predicted"/>
<accession>A0A8J3QFJ3</accession>
<dbReference type="PANTHER" id="PTHR42831:SF3">
    <property type="entry name" value="1,2-PHENYLACETYL-COA EPOXIDASE, SUBUNIT D-RELATED"/>
    <property type="match status" value="1"/>
</dbReference>
<dbReference type="InterPro" id="IPR056572">
    <property type="entry name" value="Zn_ribbon_PaaD"/>
</dbReference>
<dbReference type="AlphaFoldDB" id="A0A8J3QFJ3"/>
<feature type="domain" description="MIP18 family-like" evidence="1">
    <location>
        <begin position="4"/>
        <end position="72"/>
    </location>
</feature>
<dbReference type="SUPFAM" id="SSF117916">
    <property type="entry name" value="Fe-S cluster assembly (FSCA) domain-like"/>
    <property type="match status" value="1"/>
</dbReference>
<sequence length="146" mass="15243">MVSVYDVVAAVKDPELPVITIAELGVLRSVSTKEGRVTVTITPTYSGCPAMDAIRQDIRGALAKAGHDDVEVVTQLSPAWSTDMISESGRAALARSGIAPPTAGDPACTHCGSGQVLQISRYASTACQSLWKCHGCAEPFNAVKTI</sequence>
<comment type="caution">
    <text evidence="3">The sequence shown here is derived from an EMBL/GenBank/DDBJ whole genome shotgun (WGS) entry which is preliminary data.</text>
</comment>
<evidence type="ECO:0000259" key="1">
    <source>
        <dbReference type="Pfam" id="PF01883"/>
    </source>
</evidence>
<dbReference type="Pfam" id="PF23451">
    <property type="entry name" value="Zn_ribbon_PaaD"/>
    <property type="match status" value="1"/>
</dbReference>
<dbReference type="EMBL" id="BONY01000081">
    <property type="protein sequence ID" value="GIH09993.1"/>
    <property type="molecule type" value="Genomic_DNA"/>
</dbReference>
<keyword evidence="4" id="KW-1185">Reference proteome</keyword>
<evidence type="ECO:0000259" key="2">
    <source>
        <dbReference type="Pfam" id="PF23451"/>
    </source>
</evidence>
<protein>
    <submittedName>
        <fullName evidence="3">Phenylacetate-CoA oxygenase subunit PaaJ</fullName>
    </submittedName>
</protein>
<evidence type="ECO:0000313" key="4">
    <source>
        <dbReference type="Proteomes" id="UP000612899"/>
    </source>
</evidence>
<feature type="domain" description="PaaD zinc beta ribbon" evidence="2">
    <location>
        <begin position="106"/>
        <end position="144"/>
    </location>
</feature>
<dbReference type="InterPro" id="IPR052339">
    <property type="entry name" value="Fe-S_Maturation_MIP18"/>
</dbReference>
<organism evidence="3 4">
    <name type="scientific">Rhizocola hellebori</name>
    <dbReference type="NCBI Taxonomy" id="1392758"/>
    <lineage>
        <taxon>Bacteria</taxon>
        <taxon>Bacillati</taxon>
        <taxon>Actinomycetota</taxon>
        <taxon>Actinomycetes</taxon>
        <taxon>Micromonosporales</taxon>
        <taxon>Micromonosporaceae</taxon>
        <taxon>Rhizocola</taxon>
    </lineage>
</organism>
<dbReference type="Gene3D" id="3.30.300.130">
    <property type="entry name" value="Fe-S cluster assembly (FSCA)"/>
    <property type="match status" value="1"/>
</dbReference>
<reference evidence="3" key="1">
    <citation type="submission" date="2021-01" db="EMBL/GenBank/DDBJ databases">
        <title>Whole genome shotgun sequence of Rhizocola hellebori NBRC 109834.</title>
        <authorList>
            <person name="Komaki H."/>
            <person name="Tamura T."/>
        </authorList>
    </citation>
    <scope>NUCLEOTIDE SEQUENCE</scope>
    <source>
        <strain evidence="3">NBRC 109834</strain>
    </source>
</reference>
<dbReference type="Proteomes" id="UP000612899">
    <property type="component" value="Unassembled WGS sequence"/>
</dbReference>
<evidence type="ECO:0000313" key="3">
    <source>
        <dbReference type="EMBL" id="GIH09993.1"/>
    </source>
</evidence>
<dbReference type="InterPro" id="IPR011883">
    <property type="entry name" value="PaaD-like"/>
</dbReference>